<dbReference type="Gene3D" id="1.10.357.140">
    <property type="entry name" value="UbiA prenyltransferase"/>
    <property type="match status" value="1"/>
</dbReference>
<feature type="transmembrane region" description="Helical" evidence="8">
    <location>
        <begin position="172"/>
        <end position="191"/>
    </location>
</feature>
<dbReference type="Pfam" id="PF01040">
    <property type="entry name" value="UbiA"/>
    <property type="match status" value="1"/>
</dbReference>
<keyword evidence="7 8" id="KW-0472">Membrane</keyword>
<evidence type="ECO:0000256" key="1">
    <source>
        <dbReference type="ARBA" id="ARBA00004141"/>
    </source>
</evidence>
<protein>
    <submittedName>
        <fullName evidence="9">Prenyltransferase</fullName>
    </submittedName>
</protein>
<feature type="transmembrane region" description="Helical" evidence="8">
    <location>
        <begin position="117"/>
        <end position="134"/>
    </location>
</feature>
<feature type="transmembrane region" description="Helical" evidence="8">
    <location>
        <begin position="219"/>
        <end position="235"/>
    </location>
</feature>
<evidence type="ECO:0000256" key="4">
    <source>
        <dbReference type="ARBA" id="ARBA00022679"/>
    </source>
</evidence>
<comment type="caution">
    <text evidence="9">The sequence shown here is derived from an EMBL/GenBank/DDBJ whole genome shotgun (WGS) entry which is preliminary data.</text>
</comment>
<evidence type="ECO:0000256" key="3">
    <source>
        <dbReference type="ARBA" id="ARBA00022428"/>
    </source>
</evidence>
<keyword evidence="10" id="KW-1185">Reference proteome</keyword>
<evidence type="ECO:0000256" key="6">
    <source>
        <dbReference type="ARBA" id="ARBA00022989"/>
    </source>
</evidence>
<dbReference type="RefSeq" id="WP_318798920.1">
    <property type="nucleotide sequence ID" value="NZ_JARUJP010000024.1"/>
</dbReference>
<dbReference type="InterPro" id="IPR000537">
    <property type="entry name" value="UbiA_prenyltransferase"/>
</dbReference>
<dbReference type="PANTHER" id="PTHR13929:SF0">
    <property type="entry name" value="UBIA PRENYLTRANSFERASE DOMAIN-CONTAINING PROTEIN 1"/>
    <property type="match status" value="1"/>
</dbReference>
<dbReference type="InterPro" id="IPR044878">
    <property type="entry name" value="UbiA_sf"/>
</dbReference>
<feature type="transmembrane region" description="Helical" evidence="8">
    <location>
        <begin position="44"/>
        <end position="66"/>
    </location>
</feature>
<evidence type="ECO:0000313" key="10">
    <source>
        <dbReference type="Proteomes" id="UP001281656"/>
    </source>
</evidence>
<dbReference type="PANTHER" id="PTHR13929">
    <property type="entry name" value="1,4-DIHYDROXY-2-NAPHTHOATE OCTAPRENYLTRANSFERASE"/>
    <property type="match status" value="1"/>
</dbReference>
<evidence type="ECO:0000256" key="8">
    <source>
        <dbReference type="SAM" id="Phobius"/>
    </source>
</evidence>
<sequence>MVRQILKEVRPATLVVTLLSTTLGIAAAYREGYIGSSILWDSWRIFLVIIAGFLLQGGTNLINNFFEEEKDGNIEKTGDNFLSYTKKEEKVAAFKVGIVFFIITAVIGLYLSYYSGWQLLVIEITGIFSAYAYAGEPFSYKKLGLGTVMSFLMMGPLMVYASYFIFTSQFSITPILYSCALGLFIPAILLANELRDYEEDKSRGVGTLTVRIGFKRGKILYLSLICFAYINTFLLTIVKILPWYSVVILSTIPLLKEIRKHMYSNRRLLIPTTAKLYLIFGLQFLISLVI</sequence>
<comment type="pathway">
    <text evidence="2">Quinol/quinone metabolism; menaquinone biosynthesis.</text>
</comment>
<feature type="transmembrane region" description="Helical" evidence="8">
    <location>
        <begin position="268"/>
        <end position="289"/>
    </location>
</feature>
<feature type="transmembrane region" description="Helical" evidence="8">
    <location>
        <begin position="92"/>
        <end position="111"/>
    </location>
</feature>
<comment type="subcellular location">
    <subcellularLocation>
        <location evidence="1">Membrane</location>
        <topology evidence="1">Multi-pass membrane protein</topology>
    </subcellularLocation>
</comment>
<keyword evidence="5 8" id="KW-0812">Transmembrane</keyword>
<feature type="transmembrane region" description="Helical" evidence="8">
    <location>
        <begin position="143"/>
        <end position="166"/>
    </location>
</feature>
<evidence type="ECO:0000256" key="2">
    <source>
        <dbReference type="ARBA" id="ARBA00004863"/>
    </source>
</evidence>
<proteinExistence type="predicted"/>
<evidence type="ECO:0000256" key="7">
    <source>
        <dbReference type="ARBA" id="ARBA00023136"/>
    </source>
</evidence>
<keyword evidence="6 8" id="KW-1133">Transmembrane helix</keyword>
<dbReference type="CDD" id="cd13962">
    <property type="entry name" value="PT_UbiA_UBIAD1"/>
    <property type="match status" value="1"/>
</dbReference>
<organism evidence="9 10">
    <name type="scientific">Clostridium tanneri</name>
    <dbReference type="NCBI Taxonomy" id="3037988"/>
    <lineage>
        <taxon>Bacteria</taxon>
        <taxon>Bacillati</taxon>
        <taxon>Bacillota</taxon>
        <taxon>Clostridia</taxon>
        <taxon>Eubacteriales</taxon>
        <taxon>Clostridiaceae</taxon>
        <taxon>Clostridium</taxon>
    </lineage>
</organism>
<accession>A0ABU4JXE2</accession>
<dbReference type="PIRSF" id="PIRSF005355">
    <property type="entry name" value="UBIAD1"/>
    <property type="match status" value="1"/>
</dbReference>
<dbReference type="InterPro" id="IPR026046">
    <property type="entry name" value="UBIAD1"/>
</dbReference>
<keyword evidence="4" id="KW-0808">Transferase</keyword>
<name>A0ABU4JXE2_9CLOT</name>
<evidence type="ECO:0000256" key="5">
    <source>
        <dbReference type="ARBA" id="ARBA00022692"/>
    </source>
</evidence>
<dbReference type="Proteomes" id="UP001281656">
    <property type="component" value="Unassembled WGS sequence"/>
</dbReference>
<keyword evidence="3" id="KW-0474">Menaquinone biosynthesis</keyword>
<evidence type="ECO:0000313" key="9">
    <source>
        <dbReference type="EMBL" id="MDW8802611.1"/>
    </source>
</evidence>
<dbReference type="EMBL" id="JARUJP010000024">
    <property type="protein sequence ID" value="MDW8802611.1"/>
    <property type="molecule type" value="Genomic_DNA"/>
</dbReference>
<gene>
    <name evidence="9" type="ORF">P8V03_15800</name>
</gene>
<reference evidence="9 10" key="1">
    <citation type="submission" date="2023-04" db="EMBL/GenBank/DDBJ databases">
        <title>Clostridium tannerae sp. nov., isolated from the fecal material of an alpaca.</title>
        <authorList>
            <person name="Miller S."/>
            <person name="Hendry M."/>
            <person name="King J."/>
            <person name="Sankaranarayanan K."/>
            <person name="Lawson P.A."/>
        </authorList>
    </citation>
    <scope>NUCLEOTIDE SEQUENCE [LARGE SCALE GENOMIC DNA]</scope>
    <source>
        <strain evidence="9 10">A1-XYC3</strain>
    </source>
</reference>